<keyword evidence="8 9" id="KW-0961">Cell wall biogenesis/degradation</keyword>
<gene>
    <name evidence="12" type="ORF">APORC_1836</name>
</gene>
<evidence type="ECO:0000256" key="5">
    <source>
        <dbReference type="ARBA" id="ARBA00022801"/>
    </source>
</evidence>
<evidence type="ECO:0000256" key="1">
    <source>
        <dbReference type="ARBA" id="ARBA00004752"/>
    </source>
</evidence>
<keyword evidence="5" id="KW-0378">Hydrolase</keyword>
<evidence type="ECO:0000256" key="9">
    <source>
        <dbReference type="PROSITE-ProRule" id="PRU01373"/>
    </source>
</evidence>
<dbReference type="GO" id="GO:0071555">
    <property type="term" value="P:cell wall organization"/>
    <property type="evidence" value="ECO:0007669"/>
    <property type="project" value="UniProtKB-UniRule"/>
</dbReference>
<evidence type="ECO:0000256" key="6">
    <source>
        <dbReference type="ARBA" id="ARBA00022960"/>
    </source>
</evidence>
<evidence type="ECO:0000259" key="11">
    <source>
        <dbReference type="PROSITE" id="PS52029"/>
    </source>
</evidence>
<reference evidence="12 13" key="2">
    <citation type="submission" date="2019-09" db="EMBL/GenBank/DDBJ databases">
        <title>Taxonomic note: a critical rebuttal of the proposed division of the genus Arcobacter into six genera, emended descriptions of Arcobacter anaerophilus and the genus Arcobacter, and an assessment of genus-level boundaries for Epsilonproteobacteria using in silico genomic comparator tools.</title>
        <authorList>
            <person name="On S.L.W."/>
            <person name="Miller W.G."/>
            <person name="Biggs P."/>
            <person name="Cornelius A."/>
            <person name="Vandamme P."/>
        </authorList>
    </citation>
    <scope>NUCLEOTIDE SEQUENCE [LARGE SCALE GENOMIC DNA]</scope>
    <source>
        <strain evidence="12 13">CCUG 56899</strain>
    </source>
</reference>
<sequence>MKFIFLFAILLASSIFAKDEYYTIAICTTSTLDYAKACQDRVLKTQKQKAFIVKKDGKYYTNLNIYKNRKDASFDIKSTSNYIKAQGAFPRNISLEIVEKFNLGNYFIDLDKNIDNNIEEDLYNISLKEFDKQKSPKNELRYRKRALNSFDFDELIIKVNSKTNIMELFSRKNNQENLLRSYIVATGKNSIKKPQGEGTITAISLNPVWYPTSDTKKSFEKRGITLPDVVPPGHKYNYMGEAKLNLSHIVDGNQTYRIHGTLNEKTLGYNVSAGCIRMKNEEVIELANLIEDFSIIYGMNKVRVLLD</sequence>
<dbReference type="PROSITE" id="PS52029">
    <property type="entry name" value="LD_TPASE"/>
    <property type="match status" value="1"/>
</dbReference>
<keyword evidence="6 9" id="KW-0133">Cell shape</keyword>
<evidence type="ECO:0000256" key="4">
    <source>
        <dbReference type="ARBA" id="ARBA00022679"/>
    </source>
</evidence>
<dbReference type="PANTHER" id="PTHR30582">
    <property type="entry name" value="L,D-TRANSPEPTIDASE"/>
    <property type="match status" value="1"/>
</dbReference>
<evidence type="ECO:0000256" key="10">
    <source>
        <dbReference type="SAM" id="SignalP"/>
    </source>
</evidence>
<dbReference type="GO" id="GO:0005576">
    <property type="term" value="C:extracellular region"/>
    <property type="evidence" value="ECO:0007669"/>
    <property type="project" value="TreeGrafter"/>
</dbReference>
<dbReference type="EMBL" id="CP036246">
    <property type="protein sequence ID" value="QEP41397.1"/>
    <property type="molecule type" value="Genomic_DNA"/>
</dbReference>
<dbReference type="GO" id="GO:0071972">
    <property type="term" value="F:peptidoglycan L,D-transpeptidase activity"/>
    <property type="evidence" value="ECO:0007669"/>
    <property type="project" value="TreeGrafter"/>
</dbReference>
<reference evidence="12 13" key="1">
    <citation type="submission" date="2019-09" db="EMBL/GenBank/DDBJ databases">
        <title>Complete genome sequencing of four Arcobacter species reveals a diverse suite of mobile elements.</title>
        <authorList>
            <person name="Miller W.G."/>
            <person name="Yee E."/>
            <person name="Bono J.L."/>
        </authorList>
    </citation>
    <scope>NUCLEOTIDE SEQUENCE [LARGE SCALE GENOMIC DNA]</scope>
    <source>
        <strain evidence="12 13">CCUG 56899</strain>
    </source>
</reference>
<keyword evidence="4" id="KW-0808">Transferase</keyword>
<dbReference type="InterPro" id="IPR005490">
    <property type="entry name" value="LD_TPept_cat_dom"/>
</dbReference>
<evidence type="ECO:0000256" key="2">
    <source>
        <dbReference type="ARBA" id="ARBA00005992"/>
    </source>
</evidence>
<dbReference type="GO" id="GO:0008360">
    <property type="term" value="P:regulation of cell shape"/>
    <property type="evidence" value="ECO:0007669"/>
    <property type="project" value="UniProtKB-UniRule"/>
</dbReference>
<evidence type="ECO:0000256" key="8">
    <source>
        <dbReference type="ARBA" id="ARBA00023316"/>
    </source>
</evidence>
<comment type="pathway">
    <text evidence="1 9">Cell wall biogenesis; peptidoglycan biosynthesis.</text>
</comment>
<feature type="chain" id="PRO_5022824332" evidence="10">
    <location>
        <begin position="18"/>
        <end position="307"/>
    </location>
</feature>
<dbReference type="RefSeq" id="WP_066387600.1">
    <property type="nucleotide sequence ID" value="NZ_CP036246.2"/>
</dbReference>
<evidence type="ECO:0000313" key="13">
    <source>
        <dbReference type="Proteomes" id="UP000322644"/>
    </source>
</evidence>
<dbReference type="AlphaFoldDB" id="A0A5C2HF03"/>
<protein>
    <submittedName>
        <fullName evidence="12">Putative lipoprotein-anchoring transpeptidase, ErfK/SrfK family</fullName>
    </submittedName>
</protein>
<feature type="active site" description="Nucleophile" evidence="9">
    <location>
        <position position="275"/>
    </location>
</feature>
<keyword evidence="10" id="KW-0732">Signal</keyword>
<dbReference type="UniPathway" id="UPA00219"/>
<organism evidence="12 13">
    <name type="scientific">Arcobacter porcinus</name>
    <dbReference type="NCBI Taxonomy" id="1935204"/>
    <lineage>
        <taxon>Bacteria</taxon>
        <taxon>Pseudomonadati</taxon>
        <taxon>Campylobacterota</taxon>
        <taxon>Epsilonproteobacteria</taxon>
        <taxon>Campylobacterales</taxon>
        <taxon>Arcobacteraceae</taxon>
        <taxon>Arcobacter</taxon>
    </lineage>
</organism>
<dbReference type="Pfam" id="PF03734">
    <property type="entry name" value="YkuD"/>
    <property type="match status" value="1"/>
</dbReference>
<keyword evidence="12" id="KW-0449">Lipoprotein</keyword>
<keyword evidence="7 9" id="KW-0573">Peptidoglycan synthesis</keyword>
<name>A0A5C2HF03_9BACT</name>
<accession>A0A5C2HF03</accession>
<keyword evidence="3" id="KW-0328">Glycosyltransferase</keyword>
<dbReference type="Proteomes" id="UP000322644">
    <property type="component" value="Chromosome"/>
</dbReference>
<dbReference type="CDD" id="cd16913">
    <property type="entry name" value="YkuD_like"/>
    <property type="match status" value="1"/>
</dbReference>
<evidence type="ECO:0000256" key="7">
    <source>
        <dbReference type="ARBA" id="ARBA00022984"/>
    </source>
</evidence>
<dbReference type="GO" id="GO:0016757">
    <property type="term" value="F:glycosyltransferase activity"/>
    <property type="evidence" value="ECO:0007669"/>
    <property type="project" value="UniProtKB-KW"/>
</dbReference>
<dbReference type="KEGG" id="apoc:APORC_1836"/>
<evidence type="ECO:0000256" key="3">
    <source>
        <dbReference type="ARBA" id="ARBA00022676"/>
    </source>
</evidence>
<feature type="signal peptide" evidence="10">
    <location>
        <begin position="1"/>
        <end position="17"/>
    </location>
</feature>
<feature type="active site" description="Proton donor/acceptor" evidence="9">
    <location>
        <position position="259"/>
    </location>
</feature>
<evidence type="ECO:0000313" key="12">
    <source>
        <dbReference type="EMBL" id="QEP41397.1"/>
    </source>
</evidence>
<dbReference type="GO" id="GO:0018104">
    <property type="term" value="P:peptidoglycan-protein cross-linking"/>
    <property type="evidence" value="ECO:0007669"/>
    <property type="project" value="TreeGrafter"/>
</dbReference>
<dbReference type="InterPro" id="IPR038063">
    <property type="entry name" value="Transpep_catalytic_dom"/>
</dbReference>
<dbReference type="Gene3D" id="2.40.440.10">
    <property type="entry name" value="L,D-transpeptidase catalytic domain-like"/>
    <property type="match status" value="1"/>
</dbReference>
<dbReference type="SUPFAM" id="SSF141523">
    <property type="entry name" value="L,D-transpeptidase catalytic domain-like"/>
    <property type="match status" value="1"/>
</dbReference>
<dbReference type="PANTHER" id="PTHR30582:SF24">
    <property type="entry name" value="L,D-TRANSPEPTIDASE ERFK_SRFK-RELATED"/>
    <property type="match status" value="1"/>
</dbReference>
<comment type="similarity">
    <text evidence="2">Belongs to the YkuD family.</text>
</comment>
<feature type="domain" description="L,D-TPase catalytic" evidence="11">
    <location>
        <begin position="155"/>
        <end position="305"/>
    </location>
</feature>
<proteinExistence type="inferred from homology"/>
<dbReference type="InterPro" id="IPR050979">
    <property type="entry name" value="LD-transpeptidase"/>
</dbReference>